<keyword evidence="5" id="KW-1185">Reference proteome</keyword>
<gene>
    <name evidence="4" type="ORF">NOV72_02305</name>
</gene>
<keyword evidence="2" id="KW-1133">Transmembrane helix</keyword>
<keyword evidence="2" id="KW-0812">Transmembrane</keyword>
<name>A0A2U3I4P4_9BURK</name>
<dbReference type="OrthoDB" id="8521382at2"/>
<reference evidence="5" key="1">
    <citation type="submission" date="2018-01" db="EMBL/GenBank/DDBJ databases">
        <authorList>
            <person name="Peeters C."/>
        </authorList>
    </citation>
    <scope>NUCLEOTIDE SEQUENCE [LARGE SCALE GENOMIC DNA]</scope>
</reference>
<dbReference type="PANTHER" id="PTHR38690:SF1">
    <property type="entry name" value="PROTEASE"/>
    <property type="match status" value="1"/>
</dbReference>
<evidence type="ECO:0000256" key="1">
    <source>
        <dbReference type="SAM" id="MobiDB-lite"/>
    </source>
</evidence>
<dbReference type="EMBL" id="OGTP01000006">
    <property type="protein sequence ID" value="SPB15076.1"/>
    <property type="molecule type" value="Genomic_DNA"/>
</dbReference>
<evidence type="ECO:0000256" key="2">
    <source>
        <dbReference type="SAM" id="Phobius"/>
    </source>
</evidence>
<keyword evidence="2" id="KW-0472">Membrane</keyword>
<organism evidence="4 5">
    <name type="scientific">Caballeronia novacaledonica</name>
    <dbReference type="NCBI Taxonomy" id="1544861"/>
    <lineage>
        <taxon>Bacteria</taxon>
        <taxon>Pseudomonadati</taxon>
        <taxon>Pseudomonadota</taxon>
        <taxon>Betaproteobacteria</taxon>
        <taxon>Burkholderiales</taxon>
        <taxon>Burkholderiaceae</taxon>
        <taxon>Caballeronia</taxon>
    </lineage>
</organism>
<dbReference type="PANTHER" id="PTHR38690">
    <property type="entry name" value="PROTEASE-RELATED"/>
    <property type="match status" value="1"/>
</dbReference>
<feature type="transmembrane region" description="Helical" evidence="2">
    <location>
        <begin position="32"/>
        <end position="55"/>
    </location>
</feature>
<dbReference type="Proteomes" id="UP000238169">
    <property type="component" value="Unassembled WGS sequence"/>
</dbReference>
<dbReference type="NCBIfam" id="TIGR02099">
    <property type="entry name" value="YhdP family protein"/>
    <property type="match status" value="1"/>
</dbReference>
<evidence type="ECO:0000313" key="5">
    <source>
        <dbReference type="Proteomes" id="UP000238169"/>
    </source>
</evidence>
<accession>A0A2U3I4P4</accession>
<dbReference type="InterPro" id="IPR025263">
    <property type="entry name" value="YhdP_central"/>
</dbReference>
<feature type="compositionally biased region" description="Low complexity" evidence="1">
    <location>
        <begin position="1197"/>
        <end position="1206"/>
    </location>
</feature>
<evidence type="ECO:0000259" key="3">
    <source>
        <dbReference type="Pfam" id="PF13116"/>
    </source>
</evidence>
<feature type="region of interest" description="Disordered" evidence="1">
    <location>
        <begin position="1192"/>
        <end position="1212"/>
    </location>
</feature>
<evidence type="ECO:0000313" key="4">
    <source>
        <dbReference type="EMBL" id="SPB15076.1"/>
    </source>
</evidence>
<dbReference type="Pfam" id="PF13116">
    <property type="entry name" value="YhdP"/>
    <property type="match status" value="1"/>
</dbReference>
<dbReference type="InterPro" id="IPR011836">
    <property type="entry name" value="YhdP"/>
</dbReference>
<protein>
    <recommendedName>
        <fullName evidence="3">YhdP central domain-containing protein</fullName>
    </recommendedName>
</protein>
<sequence>MSDSRRSVDPTEVGQAQPSGNAERVLSRVFKFVLVIAAIAYFVVAGLYVGLRYIVMPQVDSFRPRIEQLVSSKIHAQLHIGRISARWSGLSPTIDLDNLSIDAADGSPGLAVPHASASIAWASLLHLRPKLADLTVDGPDVIIARNAEGALSVAGVPLPTHRTGSNAFTTWLLGQDHILLRDGTLRWRDTQRAAPEVAFKRLHLAIINDGTRHRLALKAPADGDVLHGPLDFRADFRHQPFSAMGAPANWSGRLYMSTGPVDLPMLARYVKLPFQMYSGRINNEIWLNFAGGQLQNASGELTGSSIALRVRATQPRLDLPIARFGWRIEKNDTEYTLNLRDLHAELGQTPLDDGTPVARLLVSRSLTGTYRPPGVGKGQLVRLTGDSVDIGILAEFVRALPVPARVLNELVRVNPRGQVANYTIFTERAAPRTEEEAQQQRKKGDAPLLHYAFKGDLQGLSIQAQEPPPGLTINNHPRAGIPGVENLWGTLDANEKEGRIAIDTKKVVVIIPGAFDDPRLAFDSLQGNARWTVADAIAPGELRRAFTVHVERLHVKNADAEGEATADYWNQGHGRGNLDLKAKVAHLKVTSLVRYLPTSLTERVRIYLGHALQAGVARNGTIEVHGDLTRFPYNKFPDAGIFRIHTPFSGGKFDPTPFPPRKMANGLPNFWPAFEGIDGTFTLAQNKLGFDIDKGHYRGVKVAKVTGRIDDTGNRETRLWIDGKARGPLSDMLQYVDDSSLGLMAKHATRKIDAKGDAVLALTLGIPRYRPPAPLPPLKPDYKGSLTFADNQITYSNLPPLTHLRGKADFAAKTVTLDGLTAQLLGGDVRAKGGVQPDGSYVFDVNGRIGADAATRLDRRITPQVAEFMKRINGTATYALHVHGAKNALPNVQAKSDLTGLGIDLPAPFGKPQGTPMPFSFTFQPAPGGAPDLHDAQLSFGPVAAHYVLQQIGRAQVKIDPQDAAEPMNMRARLKVVRGAIAVNKPADLPAEGVSANVDLNELDADAWRKTFAEINAASATTAEAAAAANAPRPPMNENVKQFIPTRADIHFTTLKLLDRRWDNVAIGASEADRKWQANIASDQVSGDVAWTPGATRDSPGTLQARLARVVIPEKTGTDTVGQVMRKPPRNMPTIDLIVNELVFRGHSLGRLEVDAHNEVVADEPIWTLDKLELVNPDATLTANATWRTLPGGVNRAAQPDTAPSSDADDALPRRTSLDFKLDVKNGGQLIDRFGAPHVVNSGSGTVSGHAGWNGGPTAVDVNTLDGNVNVDLRHGQILRAPGAAKWLGIFSLRSLANLLTLHFEDVVGKGLPFEKITGNAKIVDGISRTDDFLMVTSPARVQMHGVVDMPKQTQDLQVKVIPTVGAGAAAIGAAVINPLLGLGVLAADIALSASIQKAFALDYSITGSWSKPVVKRLNGDQGKIETPAAAVAPSAAR</sequence>
<feature type="domain" description="YhdP central" evidence="3">
    <location>
        <begin position="26"/>
        <end position="1415"/>
    </location>
</feature>
<proteinExistence type="predicted"/>
<dbReference type="RefSeq" id="WP_106854736.1">
    <property type="nucleotide sequence ID" value="NZ_OGTP01000006.1"/>
</dbReference>